<gene>
    <name evidence="2" type="ORF">Slati_4268800</name>
</gene>
<proteinExistence type="predicted"/>
<dbReference type="AlphaFoldDB" id="A0AAW2TC63"/>
<accession>A0AAW2TC63</accession>
<sequence>MSLLFWTCRPPFSKRRIPSPIPLPPWRRIPSRVGLLGEVEAEVRDSPPAVATESIVGGILDEEKPEGQGEGVPLPSEVPSKTSDVPEVIPSLLLEALRKRKTPLVGRKNE</sequence>
<comment type="caution">
    <text evidence="2">The sequence shown here is derived from an EMBL/GenBank/DDBJ whole genome shotgun (WGS) entry which is preliminary data.</text>
</comment>
<evidence type="ECO:0000313" key="2">
    <source>
        <dbReference type="EMBL" id="KAL0402389.1"/>
    </source>
</evidence>
<protein>
    <submittedName>
        <fullName evidence="2">Uncharacterized protein</fullName>
    </submittedName>
</protein>
<dbReference type="EMBL" id="JACGWN010000015">
    <property type="protein sequence ID" value="KAL0402389.1"/>
    <property type="molecule type" value="Genomic_DNA"/>
</dbReference>
<reference evidence="2" key="2">
    <citation type="journal article" date="2024" name="Plant">
        <title>Genomic evolution and insights into agronomic trait innovations of Sesamum species.</title>
        <authorList>
            <person name="Miao H."/>
            <person name="Wang L."/>
            <person name="Qu L."/>
            <person name="Liu H."/>
            <person name="Sun Y."/>
            <person name="Le M."/>
            <person name="Wang Q."/>
            <person name="Wei S."/>
            <person name="Zheng Y."/>
            <person name="Lin W."/>
            <person name="Duan Y."/>
            <person name="Cao H."/>
            <person name="Xiong S."/>
            <person name="Wang X."/>
            <person name="Wei L."/>
            <person name="Li C."/>
            <person name="Ma Q."/>
            <person name="Ju M."/>
            <person name="Zhao R."/>
            <person name="Li G."/>
            <person name="Mu C."/>
            <person name="Tian Q."/>
            <person name="Mei H."/>
            <person name="Zhang T."/>
            <person name="Gao T."/>
            <person name="Zhang H."/>
        </authorList>
    </citation>
    <scope>NUCLEOTIDE SEQUENCE</scope>
    <source>
        <strain evidence="2">KEN1</strain>
    </source>
</reference>
<organism evidence="2">
    <name type="scientific">Sesamum latifolium</name>
    <dbReference type="NCBI Taxonomy" id="2727402"/>
    <lineage>
        <taxon>Eukaryota</taxon>
        <taxon>Viridiplantae</taxon>
        <taxon>Streptophyta</taxon>
        <taxon>Embryophyta</taxon>
        <taxon>Tracheophyta</taxon>
        <taxon>Spermatophyta</taxon>
        <taxon>Magnoliopsida</taxon>
        <taxon>eudicotyledons</taxon>
        <taxon>Gunneridae</taxon>
        <taxon>Pentapetalae</taxon>
        <taxon>asterids</taxon>
        <taxon>lamiids</taxon>
        <taxon>Lamiales</taxon>
        <taxon>Pedaliaceae</taxon>
        <taxon>Sesamum</taxon>
    </lineage>
</organism>
<reference evidence="2" key="1">
    <citation type="submission" date="2020-06" db="EMBL/GenBank/DDBJ databases">
        <authorList>
            <person name="Li T."/>
            <person name="Hu X."/>
            <person name="Zhang T."/>
            <person name="Song X."/>
            <person name="Zhang H."/>
            <person name="Dai N."/>
            <person name="Sheng W."/>
            <person name="Hou X."/>
            <person name="Wei L."/>
        </authorList>
    </citation>
    <scope>NUCLEOTIDE SEQUENCE</scope>
    <source>
        <strain evidence="2">KEN1</strain>
        <tissue evidence="2">Leaf</tissue>
    </source>
</reference>
<feature type="region of interest" description="Disordered" evidence="1">
    <location>
        <begin position="62"/>
        <end position="84"/>
    </location>
</feature>
<name>A0AAW2TC63_9LAMI</name>
<evidence type="ECO:0000256" key="1">
    <source>
        <dbReference type="SAM" id="MobiDB-lite"/>
    </source>
</evidence>